<accession>A0A2A4MSI6</accession>
<dbReference type="Gene3D" id="1.20.120.1370">
    <property type="entry name" value="Regulator of RNA polymerase sigma(70) subunit, domain 4"/>
    <property type="match status" value="1"/>
</dbReference>
<organism evidence="4 5">
    <name type="scientific">SAR86 cluster bacterium</name>
    <dbReference type="NCBI Taxonomy" id="2030880"/>
    <lineage>
        <taxon>Bacteria</taxon>
        <taxon>Pseudomonadati</taxon>
        <taxon>Pseudomonadota</taxon>
        <taxon>Gammaproteobacteria</taxon>
        <taxon>SAR86 cluster</taxon>
    </lineage>
</organism>
<proteinExistence type="inferred from homology"/>
<dbReference type="Proteomes" id="UP000218172">
    <property type="component" value="Unassembled WGS sequence"/>
</dbReference>
<evidence type="ECO:0000256" key="1">
    <source>
        <dbReference type="ARBA" id="ARBA00023015"/>
    </source>
</evidence>
<comment type="similarity">
    <text evidence="3">Belongs to the Rsd/AlgQ family.</text>
</comment>
<protein>
    <recommendedName>
        <fullName evidence="6">Sigma D regulator</fullName>
    </recommendedName>
</protein>
<gene>
    <name evidence="4" type="ORF">COC19_02245</name>
</gene>
<evidence type="ECO:0000256" key="3">
    <source>
        <dbReference type="RuleBase" id="RU004409"/>
    </source>
</evidence>
<name>A0A2A4MSI6_9GAMM</name>
<dbReference type="Pfam" id="PF04353">
    <property type="entry name" value="Rsd_AlgQ"/>
    <property type="match status" value="1"/>
</dbReference>
<evidence type="ECO:0000313" key="5">
    <source>
        <dbReference type="Proteomes" id="UP000218172"/>
    </source>
</evidence>
<comment type="caution">
    <text evidence="4">The sequence shown here is derived from an EMBL/GenBank/DDBJ whole genome shotgun (WGS) entry which is preliminary data.</text>
</comment>
<keyword evidence="1 3" id="KW-0805">Transcription regulation</keyword>
<evidence type="ECO:0000256" key="2">
    <source>
        <dbReference type="ARBA" id="ARBA00023163"/>
    </source>
</evidence>
<dbReference type="GO" id="GO:0006355">
    <property type="term" value="P:regulation of DNA-templated transcription"/>
    <property type="evidence" value="ECO:0007669"/>
    <property type="project" value="InterPro"/>
</dbReference>
<dbReference type="InterPro" id="IPR007448">
    <property type="entry name" value="Sigma70_reg_Rsd_AlgQ"/>
</dbReference>
<dbReference type="InterPro" id="IPR038309">
    <property type="entry name" value="Rsd/AlgQ_sf"/>
</dbReference>
<reference evidence="5" key="1">
    <citation type="submission" date="2017-08" db="EMBL/GenBank/DDBJ databases">
        <title>A dynamic microbial community with high functional redundancy inhabits the cold, oxic subseafloor aquifer.</title>
        <authorList>
            <person name="Tully B.J."/>
            <person name="Wheat C.G."/>
            <person name="Glazer B.T."/>
            <person name="Huber J.A."/>
        </authorList>
    </citation>
    <scope>NUCLEOTIDE SEQUENCE [LARGE SCALE GENOMIC DNA]</scope>
</reference>
<evidence type="ECO:0008006" key="6">
    <source>
        <dbReference type="Google" id="ProtNLM"/>
    </source>
</evidence>
<keyword evidence="2 3" id="KW-0804">Transcription</keyword>
<dbReference type="EMBL" id="NVQR01000032">
    <property type="protein sequence ID" value="PCH62883.1"/>
    <property type="molecule type" value="Genomic_DNA"/>
</dbReference>
<dbReference type="AlphaFoldDB" id="A0A2A4MSI6"/>
<sequence>MFTGSTKTKQGWHLVDEMVKRWMQQRIELTHDFETLVSPKFEGDQSKYLADALSAFNQTLVDYVSAGHFEIYNELINEAREYNDGSLSNGIDLCKSIEHSTDLALAFNDKYAASAELVLERLPRDITELGNMLNRRFELEDQLIQAAHSCHRAKVA</sequence>
<evidence type="ECO:0000313" key="4">
    <source>
        <dbReference type="EMBL" id="PCH62883.1"/>
    </source>
</evidence>